<dbReference type="PANTHER" id="PTHR21329:SF3">
    <property type="entry name" value="PHOSPHATIDYLINOSITOL N-ACETYLGLUCOSAMINYLTRANSFERASE SUBUNIT Q"/>
    <property type="match status" value="1"/>
</dbReference>
<evidence type="ECO:0000313" key="2">
    <source>
        <dbReference type="Proteomes" id="UP000092462"/>
    </source>
</evidence>
<dbReference type="Proteomes" id="UP000092462">
    <property type="component" value="Unassembled WGS sequence"/>
</dbReference>
<reference evidence="1" key="1">
    <citation type="submission" date="2022-08" db="UniProtKB">
        <authorList>
            <consortium name="EnsemblMetazoa"/>
        </authorList>
    </citation>
    <scope>IDENTIFICATION</scope>
    <source>
        <strain evidence="1">Israel</strain>
    </source>
</reference>
<dbReference type="InterPro" id="IPR007720">
    <property type="entry name" value="PigQ/GPI1"/>
</dbReference>
<organism evidence="1 2">
    <name type="scientific">Phlebotomus papatasi</name>
    <name type="common">Sandfly</name>
    <dbReference type="NCBI Taxonomy" id="29031"/>
    <lineage>
        <taxon>Eukaryota</taxon>
        <taxon>Metazoa</taxon>
        <taxon>Ecdysozoa</taxon>
        <taxon>Arthropoda</taxon>
        <taxon>Hexapoda</taxon>
        <taxon>Insecta</taxon>
        <taxon>Pterygota</taxon>
        <taxon>Neoptera</taxon>
        <taxon>Endopterygota</taxon>
        <taxon>Diptera</taxon>
        <taxon>Nematocera</taxon>
        <taxon>Psychodoidea</taxon>
        <taxon>Psychodidae</taxon>
        <taxon>Phlebotomus</taxon>
        <taxon>Phlebotomus</taxon>
    </lineage>
</organism>
<protein>
    <recommendedName>
        <fullName evidence="3">Phosphatidylinositol N-acetylglucosaminyltransferase subunit Q</fullName>
    </recommendedName>
</protein>
<evidence type="ECO:0008006" key="3">
    <source>
        <dbReference type="Google" id="ProtNLM"/>
    </source>
</evidence>
<dbReference type="GO" id="GO:0016020">
    <property type="term" value="C:membrane"/>
    <property type="evidence" value="ECO:0007669"/>
    <property type="project" value="InterPro"/>
</dbReference>
<keyword evidence="2" id="KW-1185">Reference proteome</keyword>
<dbReference type="VEuPathDB" id="VectorBase:PPAPM1_005573"/>
<accession>A0A1B0D3N8</accession>
<dbReference type="EnsemblMetazoa" id="PPAI001961-RA">
    <property type="protein sequence ID" value="PPAI001961-PA"/>
    <property type="gene ID" value="PPAI001961"/>
</dbReference>
<dbReference type="AlphaFoldDB" id="A0A1B0D3N8"/>
<dbReference type="EMBL" id="AJVK01003075">
    <property type="status" value="NOT_ANNOTATED_CDS"/>
    <property type="molecule type" value="Genomic_DNA"/>
</dbReference>
<dbReference type="GO" id="GO:0005783">
    <property type="term" value="C:endoplasmic reticulum"/>
    <property type="evidence" value="ECO:0007669"/>
    <property type="project" value="TreeGrafter"/>
</dbReference>
<dbReference type="EMBL" id="AJVK01003073">
    <property type="status" value="NOT_ANNOTATED_CDS"/>
    <property type="molecule type" value="Genomic_DNA"/>
</dbReference>
<proteinExistence type="predicted"/>
<dbReference type="EMBL" id="AJVK01003074">
    <property type="status" value="NOT_ANNOTATED_CDS"/>
    <property type="molecule type" value="Genomic_DNA"/>
</dbReference>
<dbReference type="VEuPathDB" id="VectorBase:PPAI001961"/>
<dbReference type="Pfam" id="PF05024">
    <property type="entry name" value="Gpi1"/>
    <property type="match status" value="1"/>
</dbReference>
<dbReference type="PANTHER" id="PTHR21329">
    <property type="entry name" value="PHOSPHATIDYLINOSITOL N-ACETYLGLUCOSAMINYLTRANSFERASE SUBUNIT Q-RELATED"/>
    <property type="match status" value="1"/>
</dbReference>
<evidence type="ECO:0000313" key="1">
    <source>
        <dbReference type="EnsemblMetazoa" id="PPAI001961-PA"/>
    </source>
</evidence>
<name>A0A1B0D3N8_PHLPP</name>
<dbReference type="GO" id="GO:0006506">
    <property type="term" value="P:GPI anchor biosynthetic process"/>
    <property type="evidence" value="ECO:0007669"/>
    <property type="project" value="InterPro"/>
</dbReference>
<sequence length="275" mass="31429">MFLISQTVVYYLRGLLTSLRGSPAGLKLNVQLNHFLLKCFIYHVDLWATFLEIVSPAIHYLFLPLSILGLCGLSFQLALLSDLLVLITLHAHCFYIYAAVLYRLEIVGIGALWRVVLGRRKNILKNRVESFDYKNSQLYLATLFFASLLFLLPTVLVYYVVFATLRFGTYCITYILLIIRRRILHLPVDTIMRWLLGVYISPDNVEVKLMDVNRGQVNDFAGSISAIFIKPLPSWPSNTMTDVQNGDSVYSINQFFIRLIKGQLMGSIQPKYSTT</sequence>